<evidence type="ECO:0000256" key="8">
    <source>
        <dbReference type="ARBA" id="ARBA00023306"/>
    </source>
</evidence>
<accession>A0ABD3QZG3</accession>
<proteinExistence type="inferred from homology"/>
<dbReference type="EMBL" id="JABMIG020000002">
    <property type="protein sequence ID" value="KAL3805633.1"/>
    <property type="molecule type" value="Genomic_DNA"/>
</dbReference>
<comment type="function">
    <text evidence="10">Acts as a component of the essential kinetochore-associated NDC80 complex, which is required for chromosome segregation and spindle checkpoint activity.</text>
</comment>
<evidence type="ECO:0000256" key="3">
    <source>
        <dbReference type="ARBA" id="ARBA00022618"/>
    </source>
</evidence>
<dbReference type="Gene3D" id="1.10.418.30">
    <property type="entry name" value="Ncd80 complex, Ncd80 subunit"/>
    <property type="match status" value="1"/>
</dbReference>
<keyword evidence="9 10" id="KW-0137">Centromere</keyword>
<evidence type="ECO:0000256" key="1">
    <source>
        <dbReference type="ARBA" id="ARBA00007050"/>
    </source>
</evidence>
<comment type="similarity">
    <text evidence="1 10">Belongs to the NDC80/HEC1 family.</text>
</comment>
<reference evidence="15 16" key="1">
    <citation type="journal article" date="2020" name="G3 (Bethesda)">
        <title>Improved Reference Genome for Cyclotella cryptica CCMP332, a Model for Cell Wall Morphogenesis, Salinity Adaptation, and Lipid Production in Diatoms (Bacillariophyta).</title>
        <authorList>
            <person name="Roberts W.R."/>
            <person name="Downey K.M."/>
            <person name="Ruck E.C."/>
            <person name="Traller J.C."/>
            <person name="Alverson A.J."/>
        </authorList>
    </citation>
    <scope>NUCLEOTIDE SEQUENCE [LARGE SCALE GENOMIC DNA]</scope>
    <source>
        <strain evidence="15 16">CCMP332</strain>
    </source>
</reference>
<feature type="domain" description="Kinetochore protein Ndc80 CH" evidence="13">
    <location>
        <begin position="101"/>
        <end position="245"/>
    </location>
</feature>
<keyword evidence="3 10" id="KW-0132">Cell division</keyword>
<feature type="compositionally biased region" description="Low complexity" evidence="12">
    <location>
        <begin position="56"/>
        <end position="68"/>
    </location>
</feature>
<comment type="subcellular location">
    <subcellularLocation>
        <location evidence="10">Chromosome</location>
        <location evidence="10">Centromere</location>
        <location evidence="10">Kinetochore</location>
    </subcellularLocation>
    <subcellularLocation>
        <location evidence="10">Nucleus</location>
    </subcellularLocation>
</comment>
<dbReference type="GO" id="GO:0031262">
    <property type="term" value="C:Ndc80 complex"/>
    <property type="evidence" value="ECO:0007669"/>
    <property type="project" value="UniProtKB-UniRule"/>
</dbReference>
<evidence type="ECO:0000256" key="7">
    <source>
        <dbReference type="ARBA" id="ARBA00023242"/>
    </source>
</evidence>
<dbReference type="InterPro" id="IPR038273">
    <property type="entry name" value="Ndc80_sf"/>
</dbReference>
<dbReference type="InterPro" id="IPR005550">
    <property type="entry name" value="Kinetochore_Ndc80"/>
</dbReference>
<dbReference type="InterPro" id="IPR055260">
    <property type="entry name" value="Ndc80_CH"/>
</dbReference>
<dbReference type="PANTHER" id="PTHR10643">
    <property type="entry name" value="KINETOCHORE PROTEIN NDC80"/>
    <property type="match status" value="1"/>
</dbReference>
<name>A0ABD3QZG3_9STRA</name>
<keyword evidence="5 10" id="KW-0995">Kinetochore</keyword>
<evidence type="ECO:0000256" key="10">
    <source>
        <dbReference type="RuleBase" id="RU368072"/>
    </source>
</evidence>
<dbReference type="GO" id="GO:0051301">
    <property type="term" value="P:cell division"/>
    <property type="evidence" value="ECO:0007669"/>
    <property type="project" value="UniProtKB-UniRule"/>
</dbReference>
<feature type="domain" description="Kinetochore protein NDC80 loop region" evidence="14">
    <location>
        <begin position="450"/>
        <end position="661"/>
    </location>
</feature>
<keyword evidence="16" id="KW-1185">Reference proteome</keyword>
<dbReference type="Pfam" id="PF24487">
    <property type="entry name" value="NDC80_loop"/>
    <property type="match status" value="1"/>
</dbReference>
<comment type="caution">
    <text evidence="15">The sequence shown here is derived from an EMBL/GenBank/DDBJ whole genome shotgun (WGS) entry which is preliminary data.</text>
</comment>
<keyword evidence="6 11" id="KW-0175">Coiled coil</keyword>
<dbReference type="PANTHER" id="PTHR10643:SF2">
    <property type="entry name" value="KINETOCHORE PROTEIN NDC80 HOMOLOG"/>
    <property type="match status" value="1"/>
</dbReference>
<dbReference type="GO" id="GO:0005634">
    <property type="term" value="C:nucleus"/>
    <property type="evidence" value="ECO:0007669"/>
    <property type="project" value="UniProtKB-SubCell"/>
</dbReference>
<protein>
    <recommendedName>
        <fullName evidence="10">Kinetochore protein NDC80</fullName>
    </recommendedName>
</protein>
<evidence type="ECO:0000256" key="6">
    <source>
        <dbReference type="ARBA" id="ARBA00023054"/>
    </source>
</evidence>
<evidence type="ECO:0000256" key="9">
    <source>
        <dbReference type="ARBA" id="ARBA00023328"/>
    </source>
</evidence>
<keyword evidence="7 10" id="KW-0539">Nucleus</keyword>
<keyword evidence="2 10" id="KW-0158">Chromosome</keyword>
<organism evidence="15 16">
    <name type="scientific">Cyclotella cryptica</name>
    <dbReference type="NCBI Taxonomy" id="29204"/>
    <lineage>
        <taxon>Eukaryota</taxon>
        <taxon>Sar</taxon>
        <taxon>Stramenopiles</taxon>
        <taxon>Ochrophyta</taxon>
        <taxon>Bacillariophyta</taxon>
        <taxon>Coscinodiscophyceae</taxon>
        <taxon>Thalassiosirophycidae</taxon>
        <taxon>Stephanodiscales</taxon>
        <taxon>Stephanodiscaceae</taxon>
        <taxon>Cyclotella</taxon>
    </lineage>
</organism>
<evidence type="ECO:0000259" key="13">
    <source>
        <dbReference type="Pfam" id="PF03801"/>
    </source>
</evidence>
<comment type="subunit">
    <text evidence="10">Component of the NDC80 complex.</text>
</comment>
<evidence type="ECO:0000256" key="4">
    <source>
        <dbReference type="ARBA" id="ARBA00022776"/>
    </source>
</evidence>
<feature type="region of interest" description="Disordered" evidence="12">
    <location>
        <begin position="1"/>
        <end position="134"/>
    </location>
</feature>
<keyword evidence="4 10" id="KW-0498">Mitosis</keyword>
<evidence type="ECO:0000313" key="15">
    <source>
        <dbReference type="EMBL" id="KAL3805633.1"/>
    </source>
</evidence>
<dbReference type="AlphaFoldDB" id="A0ABD3QZG3"/>
<feature type="coiled-coil region" evidence="11">
    <location>
        <begin position="319"/>
        <end position="346"/>
    </location>
</feature>
<evidence type="ECO:0000256" key="2">
    <source>
        <dbReference type="ARBA" id="ARBA00022454"/>
    </source>
</evidence>
<gene>
    <name evidence="15" type="ORF">HJC23_005877</name>
</gene>
<evidence type="ECO:0000256" key="5">
    <source>
        <dbReference type="ARBA" id="ARBA00022838"/>
    </source>
</evidence>
<evidence type="ECO:0000259" key="14">
    <source>
        <dbReference type="Pfam" id="PF24487"/>
    </source>
</evidence>
<dbReference type="InterPro" id="IPR057091">
    <property type="entry name" value="NDC80_loop"/>
</dbReference>
<feature type="coiled-coil region" evidence="11">
    <location>
        <begin position="416"/>
        <end position="450"/>
    </location>
</feature>
<evidence type="ECO:0000256" key="12">
    <source>
        <dbReference type="SAM" id="MobiDB-lite"/>
    </source>
</evidence>
<evidence type="ECO:0000313" key="16">
    <source>
        <dbReference type="Proteomes" id="UP001516023"/>
    </source>
</evidence>
<dbReference type="GO" id="GO:0051315">
    <property type="term" value="P:attachment of mitotic spindle microtubules to kinetochore"/>
    <property type="evidence" value="ECO:0007669"/>
    <property type="project" value="UniProtKB-UniRule"/>
</dbReference>
<feature type="compositionally biased region" description="Low complexity" evidence="12">
    <location>
        <begin position="86"/>
        <end position="117"/>
    </location>
</feature>
<dbReference type="Pfam" id="PF03801">
    <property type="entry name" value="Ndc80_HEC"/>
    <property type="match status" value="1"/>
</dbReference>
<keyword evidence="8 10" id="KW-0131">Cell cycle</keyword>
<sequence length="679" mass="76222">MVNKRRQTLATGLAKPPAAPGKSSDSSTSTSRAPRIPKSRKSMIPRVAGQENAVNSASATASTTTSTTKTGIRAPSPSKHRKSMGPSTARPSSATPSKNRRVSLAPLLPESSAASSTNGGGGTAYQPTDPRPKDRPYLLSAIRKMIAYLKKHRYPDASSLDAQRLVSHGVSGRDFNAIMTFLIRRLDPGDEPPMKFEEEVSLAFRTLGYPLPISKTGIVAVGAPHTWPALIAAIDWLLDVLSVVEAEAECDWMEDKEEEDLFSMESNAERATRQYDAFLRKSMVAFMQATDDDNERCAELEAELLEVWEVDNERTDRYLAEVDGEVAAMKREVEELEMENEGLLDVHKKREEYAIDIEKFLDLVSQLKEHQSELQTKVSTLTYEKSTMEHQIEELTQHIQQTRAIIATQELSVDDARKMERHKARLEDQLAQKKSVLEGHLNALKEANEKYVKCLELLTRSVQDYNAKGVDLELIPETAKNSKGKNLEIRLNEDAAQSLEGLMGLDVRGKAVPHMKKVAEEYKKETIQGKRQSADLNERMEVFDAASQEFDQEIESMELKITTRQEESKTEEEQLESDILATHRQRELLQTKITTLNDPSGTESTIAKSDALYKELQVLQKKRDQENVTRLKAVAEEIRRAVEAAVEYEKFVQGVIEERNAYARKKKDGLNLKFLDDSS</sequence>
<evidence type="ECO:0000256" key="11">
    <source>
        <dbReference type="SAM" id="Coils"/>
    </source>
</evidence>
<dbReference type="Proteomes" id="UP001516023">
    <property type="component" value="Unassembled WGS sequence"/>
</dbReference>